<dbReference type="AlphaFoldDB" id="A0AAE1ULB4"/>
<dbReference type="Proteomes" id="UP001292094">
    <property type="component" value="Unassembled WGS sequence"/>
</dbReference>
<dbReference type="GO" id="GO:0004888">
    <property type="term" value="F:transmembrane signaling receptor activity"/>
    <property type="evidence" value="ECO:0007669"/>
    <property type="project" value="InterPro"/>
</dbReference>
<dbReference type="Pfam" id="PF02931">
    <property type="entry name" value="Neur_chan_LBD"/>
    <property type="match status" value="1"/>
</dbReference>
<keyword evidence="2 3" id="KW-0472">Membrane</keyword>
<gene>
    <name evidence="5" type="ORF">Pmani_000421</name>
</gene>
<dbReference type="Gene3D" id="2.70.170.10">
    <property type="entry name" value="Neurotransmitter-gated ion-channel ligand-binding domain"/>
    <property type="match status" value="1"/>
</dbReference>
<keyword evidence="3" id="KW-1133">Transmembrane helix</keyword>
<protein>
    <recommendedName>
        <fullName evidence="4">Neurotransmitter-gated ion-channel ligand-binding domain-containing protein</fullName>
    </recommendedName>
</protein>
<evidence type="ECO:0000256" key="1">
    <source>
        <dbReference type="ARBA" id="ARBA00004141"/>
    </source>
</evidence>
<comment type="caution">
    <text evidence="3">Lacks conserved residue(s) required for the propagation of feature annotation.</text>
</comment>
<dbReference type="EMBL" id="JAWZYT010000029">
    <property type="protein sequence ID" value="KAK4329193.1"/>
    <property type="molecule type" value="Genomic_DNA"/>
</dbReference>
<dbReference type="GO" id="GO:0005230">
    <property type="term" value="F:extracellular ligand-gated monoatomic ion channel activity"/>
    <property type="evidence" value="ECO:0007669"/>
    <property type="project" value="InterPro"/>
</dbReference>
<dbReference type="InterPro" id="IPR018000">
    <property type="entry name" value="Neurotransmitter_ion_chnl_CS"/>
</dbReference>
<feature type="domain" description="Neurotransmitter-gated ion-channel ligand-binding" evidence="4">
    <location>
        <begin position="2"/>
        <end position="141"/>
    </location>
</feature>
<feature type="transmembrane region" description="Helical" evidence="3">
    <location>
        <begin position="181"/>
        <end position="205"/>
    </location>
</feature>
<keyword evidence="3" id="KW-0812">Transmembrane</keyword>
<organism evidence="5 6">
    <name type="scientific">Petrolisthes manimaculis</name>
    <dbReference type="NCBI Taxonomy" id="1843537"/>
    <lineage>
        <taxon>Eukaryota</taxon>
        <taxon>Metazoa</taxon>
        <taxon>Ecdysozoa</taxon>
        <taxon>Arthropoda</taxon>
        <taxon>Crustacea</taxon>
        <taxon>Multicrustacea</taxon>
        <taxon>Malacostraca</taxon>
        <taxon>Eumalacostraca</taxon>
        <taxon>Eucarida</taxon>
        <taxon>Decapoda</taxon>
        <taxon>Pleocyemata</taxon>
        <taxon>Anomura</taxon>
        <taxon>Galatheoidea</taxon>
        <taxon>Porcellanidae</taxon>
        <taxon>Petrolisthes</taxon>
    </lineage>
</organism>
<dbReference type="PRINTS" id="PR00252">
    <property type="entry name" value="NRIONCHANNEL"/>
</dbReference>
<dbReference type="PROSITE" id="PS00236">
    <property type="entry name" value="NEUROTR_ION_CHANNEL"/>
    <property type="match status" value="1"/>
</dbReference>
<evidence type="ECO:0000256" key="3">
    <source>
        <dbReference type="RuleBase" id="RU000687"/>
    </source>
</evidence>
<evidence type="ECO:0000256" key="2">
    <source>
        <dbReference type="ARBA" id="ARBA00023136"/>
    </source>
</evidence>
<keyword evidence="3" id="KW-0407">Ion channel</keyword>
<keyword evidence="3" id="KW-0813">Transport</keyword>
<dbReference type="GO" id="GO:0016020">
    <property type="term" value="C:membrane"/>
    <property type="evidence" value="ECO:0007669"/>
    <property type="project" value="UniProtKB-SubCell"/>
</dbReference>
<evidence type="ECO:0000313" key="6">
    <source>
        <dbReference type="Proteomes" id="UP001292094"/>
    </source>
</evidence>
<dbReference type="SUPFAM" id="SSF63712">
    <property type="entry name" value="Nicotinic receptor ligand binding domain-like"/>
    <property type="match status" value="1"/>
</dbReference>
<dbReference type="InterPro" id="IPR006201">
    <property type="entry name" value="Neur_channel"/>
</dbReference>
<accession>A0AAE1ULB4</accession>
<dbReference type="InterPro" id="IPR006202">
    <property type="entry name" value="Neur_chan_lig-bd"/>
</dbReference>
<keyword evidence="6" id="KW-1185">Reference proteome</keyword>
<comment type="subcellular location">
    <subcellularLocation>
        <location evidence="1">Membrane</location>
        <topology evidence="1">Multi-pass membrane protein</topology>
    </subcellularLocation>
</comment>
<proteinExistence type="inferred from homology"/>
<evidence type="ECO:0000259" key="4">
    <source>
        <dbReference type="Pfam" id="PF02931"/>
    </source>
</evidence>
<sequence length="217" mass="25281">MLLSVSYNLRMTWYDNRLTYNNLKPLTRLNTVSQDQVELLWRPQVGFINTDDIEHTEVDKDAVTTVLRRDTNFIPDLSNAFEVEIYRGDANPVSTSRKYSTIFTCNFDLVLYPFDIQMCFMRLQILSASSEYLIFNATNSHVAYLGQKLLVEYGIGKIDLEVDDTKQYSEIRVQVELIRRYGYAMLNIYIPSLTLLTISFVTLFFRAPIFEVNFVCP</sequence>
<dbReference type="InterPro" id="IPR036734">
    <property type="entry name" value="Neur_chan_lig-bd_sf"/>
</dbReference>
<reference evidence="5" key="1">
    <citation type="submission" date="2023-11" db="EMBL/GenBank/DDBJ databases">
        <title>Genome assemblies of two species of porcelain crab, Petrolisthes cinctipes and Petrolisthes manimaculis (Anomura: Porcellanidae).</title>
        <authorList>
            <person name="Angst P."/>
        </authorList>
    </citation>
    <scope>NUCLEOTIDE SEQUENCE</scope>
    <source>
        <strain evidence="5">PB745_02</strain>
        <tissue evidence="5">Gill</tissue>
    </source>
</reference>
<evidence type="ECO:0000313" key="5">
    <source>
        <dbReference type="EMBL" id="KAK4329193.1"/>
    </source>
</evidence>
<keyword evidence="3" id="KW-0406">Ion transport</keyword>
<name>A0AAE1ULB4_9EUCA</name>
<comment type="caution">
    <text evidence="5">The sequence shown here is derived from an EMBL/GenBank/DDBJ whole genome shotgun (WGS) entry which is preliminary data.</text>
</comment>
<dbReference type="PANTHER" id="PTHR18945">
    <property type="entry name" value="NEUROTRANSMITTER GATED ION CHANNEL"/>
    <property type="match status" value="1"/>
</dbReference>
<comment type="similarity">
    <text evidence="3">Belongs to the ligand-gated ion channel (TC 1.A.9) family.</text>
</comment>